<accession>A0A368KA24</accession>
<dbReference type="AlphaFoldDB" id="A0A368KA24"/>
<dbReference type="Proteomes" id="UP000252387">
    <property type="component" value="Unassembled WGS sequence"/>
</dbReference>
<organism evidence="2 3">
    <name type="scientific">Rhodanobacter denitrificans</name>
    <dbReference type="NCBI Taxonomy" id="666685"/>
    <lineage>
        <taxon>Bacteria</taxon>
        <taxon>Pseudomonadati</taxon>
        <taxon>Pseudomonadota</taxon>
        <taxon>Gammaproteobacteria</taxon>
        <taxon>Lysobacterales</taxon>
        <taxon>Rhodanobacteraceae</taxon>
        <taxon>Rhodanobacter</taxon>
    </lineage>
</organism>
<gene>
    <name evidence="2" type="ORF">DEO45_15350</name>
</gene>
<protein>
    <submittedName>
        <fullName evidence="2">Uncharacterized protein</fullName>
    </submittedName>
</protein>
<reference evidence="2 3" key="1">
    <citation type="submission" date="2018-05" db="EMBL/GenBank/DDBJ databases">
        <title>Draft genome sequence of Rhodanobacter denitrificans Yn1 isolated from gold copper mine.</title>
        <authorList>
            <person name="Yang N."/>
            <person name="Mazhar H.S."/>
            <person name="Rensing C."/>
        </authorList>
    </citation>
    <scope>NUCLEOTIDE SEQUENCE [LARGE SCALE GENOMIC DNA]</scope>
    <source>
        <strain evidence="2 3">Yn1</strain>
    </source>
</reference>
<feature type="compositionally biased region" description="Acidic residues" evidence="1">
    <location>
        <begin position="71"/>
        <end position="82"/>
    </location>
</feature>
<comment type="caution">
    <text evidence="2">The sequence shown here is derived from an EMBL/GenBank/DDBJ whole genome shotgun (WGS) entry which is preliminary data.</text>
</comment>
<name>A0A368KA24_9GAMM</name>
<dbReference type="EMBL" id="QFWQ01000010">
    <property type="protein sequence ID" value="RCS28789.1"/>
    <property type="molecule type" value="Genomic_DNA"/>
</dbReference>
<keyword evidence="3" id="KW-1185">Reference proteome</keyword>
<dbReference type="OrthoDB" id="5959647at2"/>
<feature type="region of interest" description="Disordered" evidence="1">
    <location>
        <begin position="63"/>
        <end position="91"/>
    </location>
</feature>
<sequence>MTDTIDLLEAIGSDAALRHATAGDLANVLEGAQASAALISAVASGDSAMLAAEFGNKVNLATESIQSPAHEEEEEEDGEDPAPDDRPLSLS</sequence>
<evidence type="ECO:0000313" key="2">
    <source>
        <dbReference type="EMBL" id="RCS28789.1"/>
    </source>
</evidence>
<evidence type="ECO:0000256" key="1">
    <source>
        <dbReference type="SAM" id="MobiDB-lite"/>
    </source>
</evidence>
<dbReference type="RefSeq" id="WP_114345419.1">
    <property type="nucleotide sequence ID" value="NZ_QFWQ01000010.1"/>
</dbReference>
<proteinExistence type="predicted"/>
<evidence type="ECO:0000313" key="3">
    <source>
        <dbReference type="Proteomes" id="UP000252387"/>
    </source>
</evidence>